<dbReference type="AlphaFoldDB" id="A0A2P2LKL8"/>
<dbReference type="InterPro" id="IPR001360">
    <property type="entry name" value="Glyco_hydro_1"/>
</dbReference>
<evidence type="ECO:0000256" key="1">
    <source>
        <dbReference type="ARBA" id="ARBA00010838"/>
    </source>
</evidence>
<dbReference type="GO" id="GO:0004553">
    <property type="term" value="F:hydrolase activity, hydrolyzing O-glycosyl compounds"/>
    <property type="evidence" value="ECO:0007669"/>
    <property type="project" value="InterPro"/>
</dbReference>
<dbReference type="SUPFAM" id="SSF51445">
    <property type="entry name" value="(Trans)glycosidases"/>
    <property type="match status" value="1"/>
</dbReference>
<dbReference type="InterPro" id="IPR017853">
    <property type="entry name" value="GH"/>
</dbReference>
<comment type="similarity">
    <text evidence="1">Belongs to the glycosyl hydrolase 1 family.</text>
</comment>
<reference evidence="2" key="1">
    <citation type="submission" date="2018-02" db="EMBL/GenBank/DDBJ databases">
        <title>Rhizophora mucronata_Transcriptome.</title>
        <authorList>
            <person name="Meera S.P."/>
            <person name="Sreeshan A."/>
            <person name="Augustine A."/>
        </authorList>
    </citation>
    <scope>NUCLEOTIDE SEQUENCE</scope>
    <source>
        <tissue evidence="2">Leaf</tissue>
    </source>
</reference>
<accession>A0A2P2LKL8</accession>
<dbReference type="Pfam" id="PF00232">
    <property type="entry name" value="Glyco_hydro_1"/>
    <property type="match status" value="1"/>
</dbReference>
<evidence type="ECO:0008006" key="3">
    <source>
        <dbReference type="Google" id="ProtNLM"/>
    </source>
</evidence>
<dbReference type="Gene3D" id="3.20.20.80">
    <property type="entry name" value="Glycosidases"/>
    <property type="match status" value="1"/>
</dbReference>
<organism evidence="2">
    <name type="scientific">Rhizophora mucronata</name>
    <name type="common">Asiatic mangrove</name>
    <dbReference type="NCBI Taxonomy" id="61149"/>
    <lineage>
        <taxon>Eukaryota</taxon>
        <taxon>Viridiplantae</taxon>
        <taxon>Streptophyta</taxon>
        <taxon>Embryophyta</taxon>
        <taxon>Tracheophyta</taxon>
        <taxon>Spermatophyta</taxon>
        <taxon>Magnoliopsida</taxon>
        <taxon>eudicotyledons</taxon>
        <taxon>Gunneridae</taxon>
        <taxon>Pentapetalae</taxon>
        <taxon>rosids</taxon>
        <taxon>fabids</taxon>
        <taxon>Malpighiales</taxon>
        <taxon>Rhizophoraceae</taxon>
        <taxon>Rhizophora</taxon>
    </lineage>
</organism>
<sequence>MVAQEDIGIMKEIGLDSFRFSFSWPRILPRKIKLESPLSSFYVEIRKP</sequence>
<dbReference type="GO" id="GO:0005975">
    <property type="term" value="P:carbohydrate metabolic process"/>
    <property type="evidence" value="ECO:0007669"/>
    <property type="project" value="InterPro"/>
</dbReference>
<dbReference type="EMBL" id="GGEC01038015">
    <property type="protein sequence ID" value="MBX18499.1"/>
    <property type="molecule type" value="Transcribed_RNA"/>
</dbReference>
<proteinExistence type="inferred from homology"/>
<protein>
    <recommendedName>
        <fullName evidence="3">Beta-glucosidase</fullName>
    </recommendedName>
</protein>
<evidence type="ECO:0000313" key="2">
    <source>
        <dbReference type="EMBL" id="MBX18499.1"/>
    </source>
</evidence>
<name>A0A2P2LKL8_RHIMU</name>